<protein>
    <recommendedName>
        <fullName evidence="3">Activin_recp domain-containing protein</fullName>
    </recommendedName>
</protein>
<proteinExistence type="predicted"/>
<evidence type="ECO:0000313" key="2">
    <source>
        <dbReference type="Proteomes" id="UP000614601"/>
    </source>
</evidence>
<sequence>MVMSLDALKCKCTQGSSKTPCEDGICEVGTDGSCLALNHEVSGVHYACTISTMKDGECTEKRTKSNQKIKVCSCRGQDYCNYVRFPMSQEQRSIVDSEVDDDDTTSGSEAIVMSSSLLIGAFVLRWL</sequence>
<dbReference type="EMBL" id="CAJFDH010000003">
    <property type="protein sequence ID" value="CAD5216312.1"/>
    <property type="molecule type" value="Genomic_DNA"/>
</dbReference>
<dbReference type="EMBL" id="CAJFCW020000003">
    <property type="protein sequence ID" value="CAG9105699.1"/>
    <property type="molecule type" value="Genomic_DNA"/>
</dbReference>
<gene>
    <name evidence="1" type="ORF">BOKJ2_LOCUS6530</name>
</gene>
<evidence type="ECO:0008006" key="3">
    <source>
        <dbReference type="Google" id="ProtNLM"/>
    </source>
</evidence>
<reference evidence="1" key="1">
    <citation type="submission" date="2020-09" db="EMBL/GenBank/DDBJ databases">
        <authorList>
            <person name="Kikuchi T."/>
        </authorList>
    </citation>
    <scope>NUCLEOTIDE SEQUENCE</scope>
    <source>
        <strain evidence="1">SH1</strain>
    </source>
</reference>
<organism evidence="1 2">
    <name type="scientific">Bursaphelenchus okinawaensis</name>
    <dbReference type="NCBI Taxonomy" id="465554"/>
    <lineage>
        <taxon>Eukaryota</taxon>
        <taxon>Metazoa</taxon>
        <taxon>Ecdysozoa</taxon>
        <taxon>Nematoda</taxon>
        <taxon>Chromadorea</taxon>
        <taxon>Rhabditida</taxon>
        <taxon>Tylenchina</taxon>
        <taxon>Tylenchomorpha</taxon>
        <taxon>Aphelenchoidea</taxon>
        <taxon>Aphelenchoididae</taxon>
        <taxon>Bursaphelenchus</taxon>
    </lineage>
</organism>
<dbReference type="AlphaFoldDB" id="A0A811KJ71"/>
<dbReference type="Proteomes" id="UP000614601">
    <property type="component" value="Unassembled WGS sequence"/>
</dbReference>
<evidence type="ECO:0000313" key="1">
    <source>
        <dbReference type="EMBL" id="CAD5216312.1"/>
    </source>
</evidence>
<comment type="caution">
    <text evidence="1">The sequence shown here is derived from an EMBL/GenBank/DDBJ whole genome shotgun (WGS) entry which is preliminary data.</text>
</comment>
<name>A0A811KJ71_9BILA</name>
<dbReference type="OrthoDB" id="5821200at2759"/>
<accession>A0A811KJ71</accession>
<keyword evidence="2" id="KW-1185">Reference proteome</keyword>
<dbReference type="Proteomes" id="UP000783686">
    <property type="component" value="Unassembled WGS sequence"/>
</dbReference>